<dbReference type="InterPro" id="IPR036770">
    <property type="entry name" value="Ankyrin_rpt-contain_sf"/>
</dbReference>
<protein>
    <recommendedName>
        <fullName evidence="3">Ankyrin repeat domain-containing protein</fullName>
    </recommendedName>
</protein>
<dbReference type="SUPFAM" id="SSF48403">
    <property type="entry name" value="Ankyrin repeat"/>
    <property type="match status" value="1"/>
</dbReference>
<comment type="caution">
    <text evidence="1">The sequence shown here is derived from an EMBL/GenBank/DDBJ whole genome shotgun (WGS) entry which is preliminary data.</text>
</comment>
<name>A0ABP3E5J4_9GAMM</name>
<dbReference type="Gene3D" id="1.25.40.20">
    <property type="entry name" value="Ankyrin repeat-containing domain"/>
    <property type="match status" value="1"/>
</dbReference>
<reference evidence="2" key="1">
    <citation type="journal article" date="2019" name="Int. J. Syst. Evol. Microbiol.">
        <title>The Global Catalogue of Microorganisms (GCM) 10K type strain sequencing project: providing services to taxonomists for standard genome sequencing and annotation.</title>
        <authorList>
            <consortium name="The Broad Institute Genomics Platform"/>
            <consortium name="The Broad Institute Genome Sequencing Center for Infectious Disease"/>
            <person name="Wu L."/>
            <person name="Ma J."/>
        </authorList>
    </citation>
    <scope>NUCLEOTIDE SEQUENCE [LARGE SCALE GENOMIC DNA]</scope>
    <source>
        <strain evidence="2">JCM 16242</strain>
    </source>
</reference>
<gene>
    <name evidence="1" type="ORF">GCM10009126_15300</name>
</gene>
<evidence type="ECO:0008006" key="3">
    <source>
        <dbReference type="Google" id="ProtNLM"/>
    </source>
</evidence>
<dbReference type="Proteomes" id="UP001500657">
    <property type="component" value="Unassembled WGS sequence"/>
</dbReference>
<organism evidence="1 2">
    <name type="scientific">Rhodanobacter caeni</name>
    <dbReference type="NCBI Taxonomy" id="657654"/>
    <lineage>
        <taxon>Bacteria</taxon>
        <taxon>Pseudomonadati</taxon>
        <taxon>Pseudomonadota</taxon>
        <taxon>Gammaproteobacteria</taxon>
        <taxon>Lysobacterales</taxon>
        <taxon>Rhodanobacteraceae</taxon>
        <taxon>Rhodanobacter</taxon>
    </lineage>
</organism>
<keyword evidence="2" id="KW-1185">Reference proteome</keyword>
<evidence type="ECO:0000313" key="2">
    <source>
        <dbReference type="Proteomes" id="UP001500657"/>
    </source>
</evidence>
<dbReference type="EMBL" id="BAAAFO010000002">
    <property type="protein sequence ID" value="GAA0250782.1"/>
    <property type="molecule type" value="Genomic_DNA"/>
</dbReference>
<accession>A0ABP3E5J4</accession>
<sequence length="683" mass="76581">MTEERNAMDRPPYPRIGELYRALAGALDTKGKDRAVDRLAREGEFDWTLLPELREGLVMRPIRDATDDAFAGVLARFVDRVHAGYLDLVAKVPLDSLNRDDALPLLVEHYFAYEGAGLLLDIKEKFGGPDLMVLLDLEKHPLAVVLDWLNQHSGVDLVRTVFPDSTGEDRSDRELISSWTSGGQIPDLASIKRVARVVWERAGDAGRQRAPALRHWMVVARALCWFQRESSLPIRTLMGRHLLAGLPELDLGHVLSVANHREGVRFSALKMPALQLYEDLKRTTPKAPGDQGRIRERLDAFEQLAKVIDPEGRTRYHRAWLYGRWHALSARFDEALDYYEEAVELAHYRAGDQEKQIVEETMVLAALVGNQKALLKRLKHRAVAFGLFVEPRGDAVIEDWEVEHLRRELPRLFPPHGMFPEAPEQKVAPMAIPMIAAEDLDRLAPDLRNPDRVRTVCSADGQRLRRPQLHFFVSLGRVDDVQTLLDRGASVDQLDASMGSALLCALQRFDSKGDRGPLDVILQRHHAKATLDSVTSRKRHTALISAVRSGAPDIVEALLAMGATADQRGMIENVTPLYCCITFLGLLGAPRRQLPVMQESVRREHMRRYGVLGAGTFGDAQSPFANDGNPRHQRIHQELKAAIDANQFEKLSEPKILRMVESLLRSGANPNVAHDHPVSGRTP</sequence>
<proteinExistence type="predicted"/>
<evidence type="ECO:0000313" key="1">
    <source>
        <dbReference type="EMBL" id="GAA0250782.1"/>
    </source>
</evidence>